<dbReference type="AlphaFoldDB" id="A0AAD1FDB6"/>
<gene>
    <name evidence="2" type="ORF">KF707C_3230</name>
</gene>
<sequence length="87" mass="9267">MPGATPRFGSGEPATRTRIEHARRGENPCGRSRCAHPDAGRRKTLGSPVGAAIIRRFQTAGAARPFPPPFRGALQQARPVRLGRGVA</sequence>
<organism evidence="2 3">
    <name type="scientific">Metapseudomonas furukawaii</name>
    <name type="common">Pseudomonas furukawaii</name>
    <dbReference type="NCBI Taxonomy" id="1149133"/>
    <lineage>
        <taxon>Bacteria</taxon>
        <taxon>Pseudomonadati</taxon>
        <taxon>Pseudomonadota</taxon>
        <taxon>Gammaproteobacteria</taxon>
        <taxon>Pseudomonadales</taxon>
        <taxon>Pseudomonadaceae</taxon>
        <taxon>Metapseudomonas</taxon>
    </lineage>
</organism>
<feature type="region of interest" description="Disordered" evidence="1">
    <location>
        <begin position="62"/>
        <end position="87"/>
    </location>
</feature>
<reference evidence="3" key="1">
    <citation type="submission" date="2015-05" db="EMBL/GenBank/DDBJ databases">
        <title>Draft genome sequencing of a biphenyl-degrading bacterium, Pseudomonas balearica KF707 (=NBRC110670).</title>
        <authorList>
            <person name="Kimura N."/>
            <person name="Hirose J."/>
            <person name="Watanabe T."/>
            <person name="Suenaga H."/>
            <person name="Fujihara H."/>
            <person name="Noguchi M."/>
            <person name="Hashimoto M."/>
            <person name="Shimodaira J."/>
            <person name="Tsuchikane K."/>
            <person name="Hosoyama A."/>
            <person name="Yamazoe A."/>
            <person name="Fujita N."/>
            <person name="Furukawa K."/>
        </authorList>
    </citation>
    <scope>NUCLEOTIDE SEQUENCE [LARGE SCALE GENOMIC DNA]</scope>
    <source>
        <strain evidence="3">DSM 10086 / NBRC 110670 / KF707</strain>
    </source>
</reference>
<name>A0AAD1FDB6_METFU</name>
<dbReference type="KEGG" id="pfuw:KF707C_3230"/>
<protein>
    <submittedName>
        <fullName evidence="2">Uncharacterized protein</fullName>
    </submittedName>
</protein>
<feature type="region of interest" description="Disordered" evidence="1">
    <location>
        <begin position="1"/>
        <end position="46"/>
    </location>
</feature>
<accession>A0AAD1FDB6</accession>
<feature type="compositionally biased region" description="Basic and acidic residues" evidence="1">
    <location>
        <begin position="15"/>
        <end position="26"/>
    </location>
</feature>
<reference evidence="2 3" key="2">
    <citation type="journal article" date="2017" name="Int. J. Syst. Evol. Microbiol.">
        <title>Pseudomonas furukawaii sp. nov., a polychlorinated biphenyl-degrading bacterium isolated from biphenyl-contaminated soil in Japan.</title>
        <authorList>
            <person name="Kimura N."/>
            <person name="Watanabe T."/>
            <person name="Suenaga H."/>
            <person name="Fujihara H."/>
            <person name="Futagami T."/>
            <person name="Goto M."/>
            <person name="Hanada S."/>
            <person name="Hirose J."/>
        </authorList>
    </citation>
    <scope>NUCLEOTIDE SEQUENCE [LARGE SCALE GENOMIC DNA]</scope>
    <source>
        <strain evidence="3">DSM 10086 / NBRC 110670 / KF707</strain>
    </source>
</reference>
<evidence type="ECO:0000256" key="1">
    <source>
        <dbReference type="SAM" id="MobiDB-lite"/>
    </source>
</evidence>
<dbReference type="EMBL" id="AP014862">
    <property type="protein sequence ID" value="BAU72011.1"/>
    <property type="molecule type" value="Genomic_DNA"/>
</dbReference>
<dbReference type="Proteomes" id="UP000218554">
    <property type="component" value="Chromosome"/>
</dbReference>
<keyword evidence="3" id="KW-1185">Reference proteome</keyword>
<proteinExistence type="predicted"/>
<evidence type="ECO:0000313" key="3">
    <source>
        <dbReference type="Proteomes" id="UP000218554"/>
    </source>
</evidence>
<evidence type="ECO:0000313" key="2">
    <source>
        <dbReference type="EMBL" id="BAU72011.1"/>
    </source>
</evidence>